<evidence type="ECO:0000256" key="1">
    <source>
        <dbReference type="SAM" id="Phobius"/>
    </source>
</evidence>
<accession>A0ABY6J0C9</accession>
<gene>
    <name evidence="2" type="ORF">MKQ68_23870</name>
</gene>
<keyword evidence="3" id="KW-1185">Reference proteome</keyword>
<evidence type="ECO:0008006" key="4">
    <source>
        <dbReference type="Google" id="ProtNLM"/>
    </source>
</evidence>
<reference evidence="2" key="1">
    <citation type="submission" date="2022-10" db="EMBL/GenBank/DDBJ databases">
        <title>Chitinophaga sp. nov., isolated from soil.</title>
        <authorList>
            <person name="Jeon C.O."/>
        </authorList>
    </citation>
    <scope>NUCLEOTIDE SEQUENCE</scope>
    <source>
        <strain evidence="2">R8</strain>
    </source>
</reference>
<evidence type="ECO:0000313" key="2">
    <source>
        <dbReference type="EMBL" id="UYQ93123.1"/>
    </source>
</evidence>
<keyword evidence="1" id="KW-0812">Transmembrane</keyword>
<name>A0ABY6J0C9_9BACT</name>
<protein>
    <recommendedName>
        <fullName evidence="4">DUF748 domain-containing protein</fullName>
    </recommendedName>
</protein>
<feature type="transmembrane region" description="Helical" evidence="1">
    <location>
        <begin position="7"/>
        <end position="26"/>
    </location>
</feature>
<organism evidence="2 3">
    <name type="scientific">Chitinophaga horti</name>
    <dbReference type="NCBI Taxonomy" id="2920382"/>
    <lineage>
        <taxon>Bacteria</taxon>
        <taxon>Pseudomonadati</taxon>
        <taxon>Bacteroidota</taxon>
        <taxon>Chitinophagia</taxon>
        <taxon>Chitinophagales</taxon>
        <taxon>Chitinophagaceae</taxon>
        <taxon>Chitinophaga</taxon>
    </lineage>
</organism>
<evidence type="ECO:0000313" key="3">
    <source>
        <dbReference type="Proteomes" id="UP001162741"/>
    </source>
</evidence>
<keyword evidence="1" id="KW-1133">Transmembrane helix</keyword>
<dbReference type="RefSeq" id="WP_264281254.1">
    <property type="nucleotide sequence ID" value="NZ_CP107006.1"/>
</dbReference>
<dbReference type="EMBL" id="CP107006">
    <property type="protein sequence ID" value="UYQ93123.1"/>
    <property type="molecule type" value="Genomic_DNA"/>
</dbReference>
<dbReference type="Proteomes" id="UP001162741">
    <property type="component" value="Chromosome"/>
</dbReference>
<keyword evidence="1" id="KW-0472">Membrane</keyword>
<sequence>MKKFLKVALITLGVLIVAVVIIGVYLNHHWKGILNKELKVYVQKSTDSLYHLEYSDIDMNLLTGYVNLQQAVLKPDSARYVQLQKEQRAPNAVFTLKVPALELRGVKILRYVRKHEIAIGSIKLNNPEVGLVQDDNSVDTTTKKGGKQLQGLSVGRAELLNVTFSMTRIRKDSVRVLTRFTEIDARVRDLVIDSLTQKDPERFFYAKQFDINLKKYDFRTPDSLYWLHVKNLQYQAASQQLAVEQVTLEPRYSKAEQDKIVGYQKDRFDIKFDSVNAAGVSPQHLMKGEIFIASLRMKSGKLDVYRNRTLPLPPGNKLGSFPNQMILKLKTPLRLDTLKPGTVDISYTELNPKTKKQGTVKFLNAGGTLTNITNVDSVIARKKSMVADLHTKVMQNGPLKARFEFMLDDTSGAFNVSGHMGAMDAREFTPVVRGLAMVEIKSCNVKSVDFNIQGNEMSAKGVVKFIYDDLKISVLEQDEDTKKVKKKGLKSMLANIIAIKPENPAKEEAPRVAYPSYKRDIRKSYFNLVWKTLSKGLMEIAATDAIQAL</sequence>
<proteinExistence type="predicted"/>